<dbReference type="RefSeq" id="WP_157563849.1">
    <property type="nucleotide sequence ID" value="NZ_WQKZ01000002.1"/>
</dbReference>
<comment type="pathway">
    <text evidence="3">Cofactor biosynthesis; tetrahydrofolate biosynthesis; 7,8-dihydrofolate from 2-amino-4-hydroxy-6-hydroxymethyl-7,8-dihydropteridine diphosphate and 4-aminobenzoate: step 1/2.</text>
</comment>
<dbReference type="GO" id="GO:0005829">
    <property type="term" value="C:cytosol"/>
    <property type="evidence" value="ECO:0007669"/>
    <property type="project" value="TreeGrafter"/>
</dbReference>
<gene>
    <name evidence="10" type="primary">folP</name>
    <name evidence="10" type="ORF">GO988_07660</name>
</gene>
<dbReference type="Proteomes" id="UP000441336">
    <property type="component" value="Unassembled WGS sequence"/>
</dbReference>
<evidence type="ECO:0000313" key="10">
    <source>
        <dbReference type="EMBL" id="MVN76198.1"/>
    </source>
</evidence>
<dbReference type="InterPro" id="IPR006390">
    <property type="entry name" value="DHP_synth_dom"/>
</dbReference>
<name>A0A7K1TCS4_9BACT</name>
<feature type="domain" description="Pterin-binding" evidence="9">
    <location>
        <begin position="34"/>
        <end position="293"/>
    </location>
</feature>
<dbReference type="InterPro" id="IPR000489">
    <property type="entry name" value="Pterin-binding_dom"/>
</dbReference>
<keyword evidence="7" id="KW-0460">Magnesium</keyword>
<evidence type="ECO:0000313" key="11">
    <source>
        <dbReference type="Proteomes" id="UP000441336"/>
    </source>
</evidence>
<evidence type="ECO:0000256" key="2">
    <source>
        <dbReference type="ARBA" id="ARBA00001946"/>
    </source>
</evidence>
<dbReference type="InterPro" id="IPR045031">
    <property type="entry name" value="DHP_synth-like"/>
</dbReference>
<dbReference type="PANTHER" id="PTHR20941">
    <property type="entry name" value="FOLATE SYNTHESIS PROTEINS"/>
    <property type="match status" value="1"/>
</dbReference>
<dbReference type="NCBIfam" id="TIGR01496">
    <property type="entry name" value="DHPS"/>
    <property type="match status" value="1"/>
</dbReference>
<dbReference type="GO" id="GO:0046656">
    <property type="term" value="P:folic acid biosynthetic process"/>
    <property type="evidence" value="ECO:0007669"/>
    <property type="project" value="UniProtKB-KW"/>
</dbReference>
<comment type="cofactor">
    <cofactor evidence="2">
        <name>Mg(2+)</name>
        <dbReference type="ChEBI" id="CHEBI:18420"/>
    </cofactor>
</comment>
<evidence type="ECO:0000256" key="6">
    <source>
        <dbReference type="ARBA" id="ARBA00022723"/>
    </source>
</evidence>
<evidence type="ECO:0000256" key="4">
    <source>
        <dbReference type="ARBA" id="ARBA00012458"/>
    </source>
</evidence>
<dbReference type="PROSITE" id="PS50972">
    <property type="entry name" value="PTERIN_BINDING"/>
    <property type="match status" value="1"/>
</dbReference>
<dbReference type="SUPFAM" id="SSF51717">
    <property type="entry name" value="Dihydropteroate synthetase-like"/>
    <property type="match status" value="1"/>
</dbReference>
<evidence type="ECO:0000256" key="7">
    <source>
        <dbReference type="ARBA" id="ARBA00022842"/>
    </source>
</evidence>
<dbReference type="InterPro" id="IPR011005">
    <property type="entry name" value="Dihydropteroate_synth-like_sf"/>
</dbReference>
<evidence type="ECO:0000256" key="8">
    <source>
        <dbReference type="ARBA" id="ARBA00022909"/>
    </source>
</evidence>
<dbReference type="Gene3D" id="3.20.20.20">
    <property type="entry name" value="Dihydropteroate synthase-like"/>
    <property type="match status" value="1"/>
</dbReference>
<evidence type="ECO:0000256" key="3">
    <source>
        <dbReference type="ARBA" id="ARBA00004763"/>
    </source>
</evidence>
<dbReference type="EC" id="2.5.1.15" evidence="4"/>
<accession>A0A7K1TCS4</accession>
<dbReference type="GO" id="GO:0004156">
    <property type="term" value="F:dihydropteroate synthase activity"/>
    <property type="evidence" value="ECO:0007669"/>
    <property type="project" value="UniProtKB-EC"/>
</dbReference>
<evidence type="ECO:0000256" key="1">
    <source>
        <dbReference type="ARBA" id="ARBA00000012"/>
    </source>
</evidence>
<reference evidence="10 11" key="1">
    <citation type="submission" date="2019-12" db="EMBL/GenBank/DDBJ databases">
        <title>Hymenobacter sp. HMF4947 Genome sequencing and assembly.</title>
        <authorList>
            <person name="Kang H."/>
            <person name="Cha I."/>
            <person name="Kim H."/>
            <person name="Joh K."/>
        </authorList>
    </citation>
    <scope>NUCLEOTIDE SEQUENCE [LARGE SCALE GENOMIC DNA]</scope>
    <source>
        <strain evidence="10 11">HMF4947</strain>
    </source>
</reference>
<dbReference type="EMBL" id="WQKZ01000002">
    <property type="protein sequence ID" value="MVN76198.1"/>
    <property type="molecule type" value="Genomic_DNA"/>
</dbReference>
<proteinExistence type="predicted"/>
<keyword evidence="8" id="KW-0289">Folate biosynthesis</keyword>
<dbReference type="Pfam" id="PF00809">
    <property type="entry name" value="Pterin_bind"/>
    <property type="match status" value="1"/>
</dbReference>
<keyword evidence="6" id="KW-0479">Metal-binding</keyword>
<dbReference type="GO" id="GO:0046872">
    <property type="term" value="F:metal ion binding"/>
    <property type="evidence" value="ECO:0007669"/>
    <property type="project" value="UniProtKB-KW"/>
</dbReference>
<organism evidence="10 11">
    <name type="scientific">Hymenobacter ginkgonis</name>
    <dbReference type="NCBI Taxonomy" id="2682976"/>
    <lineage>
        <taxon>Bacteria</taxon>
        <taxon>Pseudomonadati</taxon>
        <taxon>Bacteroidota</taxon>
        <taxon>Cytophagia</taxon>
        <taxon>Cytophagales</taxon>
        <taxon>Hymenobacteraceae</taxon>
        <taxon>Hymenobacter</taxon>
    </lineage>
</organism>
<protein>
    <recommendedName>
        <fullName evidence="4">dihydropteroate synthase</fullName>
        <ecNumber evidence="4">2.5.1.15</ecNumber>
    </recommendedName>
</protein>
<evidence type="ECO:0000256" key="5">
    <source>
        <dbReference type="ARBA" id="ARBA00022679"/>
    </source>
</evidence>
<dbReference type="AlphaFoldDB" id="A0A7K1TCS4"/>
<dbReference type="PANTHER" id="PTHR20941:SF1">
    <property type="entry name" value="FOLIC ACID SYNTHESIS PROTEIN FOL1"/>
    <property type="match status" value="1"/>
</dbReference>
<dbReference type="GO" id="GO:0046654">
    <property type="term" value="P:tetrahydrofolate biosynthetic process"/>
    <property type="evidence" value="ECO:0007669"/>
    <property type="project" value="TreeGrafter"/>
</dbReference>
<dbReference type="CDD" id="cd00739">
    <property type="entry name" value="DHPS"/>
    <property type="match status" value="1"/>
</dbReference>
<keyword evidence="5 10" id="KW-0808">Transferase</keyword>
<keyword evidence="11" id="KW-1185">Reference proteome</keyword>
<comment type="caution">
    <text evidence="10">The sequence shown here is derived from an EMBL/GenBank/DDBJ whole genome shotgun (WGS) entry which is preliminary data.</text>
</comment>
<evidence type="ECO:0000259" key="9">
    <source>
        <dbReference type="PROSITE" id="PS50972"/>
    </source>
</evidence>
<sequence length="305" mass="32834">MPPTPLTLLEPLHRQHVTHSLLSPHGRLLDLRQPQVMGILNITPDSFYAGSRLGPATEAEVLARAEAMLAAGATALDVGGYSSRPGADDISPAEEKRRLLPALAALRRAFPQAFLSVDTFRAEVAAEAVATGADLVNDIGGGTLDADMLATVARLRVPYCLMHTKGTPQTMRSLAHYEEDLVLTILRFFRDQLAALRTANGGQPLRDVLLDPGFGFAKTPTHNHELLRRLPELAPLGHGLLVGLSRKAMVYKPLGLAPEAALNGTTALHMLALQGGARLLRVHDVPEARQTVLLFQNTFDILITG</sequence>
<comment type="catalytic activity">
    <reaction evidence="1">
        <text>(7,8-dihydropterin-6-yl)methyl diphosphate + 4-aminobenzoate = 7,8-dihydropteroate + diphosphate</text>
        <dbReference type="Rhea" id="RHEA:19949"/>
        <dbReference type="ChEBI" id="CHEBI:17836"/>
        <dbReference type="ChEBI" id="CHEBI:17839"/>
        <dbReference type="ChEBI" id="CHEBI:33019"/>
        <dbReference type="ChEBI" id="CHEBI:72950"/>
        <dbReference type="EC" id="2.5.1.15"/>
    </reaction>
</comment>